<dbReference type="InterPro" id="IPR045140">
    <property type="entry name" value="SHCBP1-like"/>
</dbReference>
<evidence type="ECO:0000259" key="5">
    <source>
        <dbReference type="Pfam" id="PF13229"/>
    </source>
</evidence>
<dbReference type="SUPFAM" id="SSF51126">
    <property type="entry name" value="Pectin lyase-like"/>
    <property type="match status" value="2"/>
</dbReference>
<dbReference type="InterPro" id="IPR001434">
    <property type="entry name" value="OmcB-like_DUF11"/>
</dbReference>
<dbReference type="NCBIfam" id="TIGR03804">
    <property type="entry name" value="para_beta_helix"/>
    <property type="match status" value="1"/>
</dbReference>
<evidence type="ECO:0008006" key="8">
    <source>
        <dbReference type="Google" id="ProtNLM"/>
    </source>
</evidence>
<keyword evidence="3" id="KW-0206">Cytoskeleton</keyword>
<dbReference type="Proteomes" id="UP000050544">
    <property type="component" value="Unassembled WGS sequence"/>
</dbReference>
<feature type="domain" description="DUF11" evidence="4">
    <location>
        <begin position="1145"/>
        <end position="1260"/>
    </location>
</feature>
<dbReference type="OrthoDB" id="141662at2"/>
<dbReference type="GO" id="GO:0005819">
    <property type="term" value="C:spindle"/>
    <property type="evidence" value="ECO:0007669"/>
    <property type="project" value="UniProtKB-SubCell"/>
</dbReference>
<organism evidence="6 7">
    <name type="scientific">Thermanaerothrix daxensis</name>
    <dbReference type="NCBI Taxonomy" id="869279"/>
    <lineage>
        <taxon>Bacteria</taxon>
        <taxon>Bacillati</taxon>
        <taxon>Chloroflexota</taxon>
        <taxon>Anaerolineae</taxon>
        <taxon>Anaerolineales</taxon>
        <taxon>Anaerolineaceae</taxon>
        <taxon>Thermanaerothrix</taxon>
    </lineage>
</organism>
<dbReference type="Pfam" id="PF13229">
    <property type="entry name" value="Beta_helix"/>
    <property type="match status" value="1"/>
</dbReference>
<dbReference type="SMART" id="SM00710">
    <property type="entry name" value="PbH1"/>
    <property type="match status" value="9"/>
</dbReference>
<name>A0A0N8GQH5_9CHLR</name>
<keyword evidence="7" id="KW-1185">Reference proteome</keyword>
<dbReference type="InterPro" id="IPR011050">
    <property type="entry name" value="Pectin_lyase_fold/virulence"/>
</dbReference>
<dbReference type="InterPro" id="IPR022441">
    <property type="entry name" value="Para_beta_helix_rpt-2"/>
</dbReference>
<evidence type="ECO:0000259" key="4">
    <source>
        <dbReference type="Pfam" id="PF01345"/>
    </source>
</evidence>
<accession>A0A0N8GQH5</accession>
<evidence type="ECO:0000313" key="7">
    <source>
        <dbReference type="Proteomes" id="UP000050544"/>
    </source>
</evidence>
<dbReference type="Pfam" id="PF01345">
    <property type="entry name" value="DUF11"/>
    <property type="match status" value="1"/>
</dbReference>
<dbReference type="EMBL" id="LGKO01000002">
    <property type="protein sequence ID" value="KPL83714.1"/>
    <property type="molecule type" value="Genomic_DNA"/>
</dbReference>
<dbReference type="Gene3D" id="2.160.20.10">
    <property type="entry name" value="Single-stranded right-handed beta-helix, Pectin lyase-like"/>
    <property type="match status" value="2"/>
</dbReference>
<dbReference type="InterPro" id="IPR039448">
    <property type="entry name" value="Beta_helix"/>
</dbReference>
<protein>
    <recommendedName>
        <fullName evidence="8">DUF11 domain-containing protein</fullName>
    </recommendedName>
</protein>
<evidence type="ECO:0000256" key="3">
    <source>
        <dbReference type="ARBA" id="ARBA00023212"/>
    </source>
</evidence>
<sequence>MKGTGWVRFLVLVVLLASLVLGGGHIYRVQAEGAPVTVVLGIDRAQLANASAVQLSDSPLGKGAWWFNKSATKMELYIDPTMSPFDDILGSFTIDDIASISYQTKKPGDAGSVDFYLAIYTTPDGEDDTTGWYGYRLNAEPYLSNNLNAPANNWNTWSTDEGSNQLTFFDTAKTGGYGFYGQPTLQDLQAGAINWSSIPNCAPSCVDQSIDYGAETVKYISIQTGSSWSSTFEGYLDNLSIRLKDGKKVTIDFEVFYDQTWVDDDADDPWYLVPSHFKTIQSAIDATAPGGTVYVHPGEYHETATNRKLFNNSGPYQFGLFIGQDKAGLKVMGVDEDGNPIADYGNVGARVTTYATNSFGYSGIFVEADNVTLQGLEIKDNIVNDQVSNNKTIEVIGDNFTLRYCHINVGAGEEDGGSVYIGDWRFDKNTSTSHIRGYTLEYNWFDHGTSVDIANGAGISGEVSQRQIVHNKFTNDSDDYWPFISFNGSGTGVPWFVYSVGGATIKDNNFTYNYKGIGPGVAHIRARGTYDNSQFDWASYWQDNTFNQAVVAGSNPPADLSTYSYVSGSYQFDNVRRIGVTIQNEVEKATNGDTVLVKPGTYEEQVVISGKDLTLQGAGQTPEDVVIKSPTTLTAKFTTPSGDNKPVVLVQSNADVTLSNLKVDGAGNGGNNYRFVGIGFYNAGGTVEGVTITGVRDNPLSGSQHGLGLYAYNGDGQSRTLTVRNVAVSDFQKNGITVVGSGLEVTIENNEVTGAGSTDKIAQNGIQVSSGAAGTVRNNTITGIAYSGKDWVASGILVYGAGSTTVEGNTLTNSQANIYVVDSGATIRGNRIGNPACVGDGCYGIVASDPLTAHPSPLEEALTTPALPSRSGTFASLSATNPLDEVTVTANEIRGTAYTPGESVGLGIYEGYADRDLSVSASQNVISGWSHGVYVGTCSGDGCKSGRLRALLLNENAITENGVGMVTELSLGLNAERNWWGSPRGPQVASNPGGDGQSLQGSGIDYVPWLCDGTDAQPGTIGFQPLSNAATCTNIATRLRFVVQPPATAFTNEPFDPQPVVRVEDNAGNLAINYDFPVRIELAVNPPAGHLGGTLSVVPDNGLATFANLFLDKAGAGYRLIATSTSGGLYPAWSEFFSVVDPSADLAVSLSAPASVNAGTDFAYTLMVSNAGPKPANALTLTLSLPTEVAYRSASGSGWTCSHSAGTVTCTLGSLAKGAPSTLVVNVTAPAQAGDLTASASLQAATPPDTNPANNSASASTTVVVLPPTGGVQVYLPLIMR</sequence>
<dbReference type="STRING" id="869279.SE15_00065"/>
<dbReference type="PANTHER" id="PTHR14695:SF4">
    <property type="entry name" value="PROTEIN NESSUN DORMA"/>
    <property type="match status" value="1"/>
</dbReference>
<dbReference type="RefSeq" id="WP_054520084.1">
    <property type="nucleotide sequence ID" value="NZ_LGKO01000002.1"/>
</dbReference>
<comment type="caution">
    <text evidence="6">The sequence shown here is derived from an EMBL/GenBank/DDBJ whole genome shotgun (WGS) entry which is preliminary data.</text>
</comment>
<reference evidence="6 7" key="1">
    <citation type="submission" date="2015-07" db="EMBL/GenBank/DDBJ databases">
        <title>Whole genome sequence of Thermanaerothrix daxensis DSM 23592.</title>
        <authorList>
            <person name="Hemp J."/>
            <person name="Ward L.M."/>
            <person name="Pace L.A."/>
            <person name="Fischer W.W."/>
        </authorList>
    </citation>
    <scope>NUCLEOTIDE SEQUENCE [LARGE SCALE GENOMIC DNA]</scope>
    <source>
        <strain evidence="6 7">GNS-1</strain>
    </source>
</reference>
<comment type="subcellular location">
    <subcellularLocation>
        <location evidence="1">Cytoplasm</location>
        <location evidence="1">Cytoskeleton</location>
        <location evidence="1">Spindle</location>
    </subcellularLocation>
</comment>
<proteinExistence type="predicted"/>
<evidence type="ECO:0000313" key="6">
    <source>
        <dbReference type="EMBL" id="KPL83714.1"/>
    </source>
</evidence>
<keyword evidence="2" id="KW-0963">Cytoplasm</keyword>
<dbReference type="InterPro" id="IPR006626">
    <property type="entry name" value="PbH1"/>
</dbReference>
<dbReference type="InterPro" id="IPR012334">
    <property type="entry name" value="Pectin_lyas_fold"/>
</dbReference>
<evidence type="ECO:0000256" key="1">
    <source>
        <dbReference type="ARBA" id="ARBA00004186"/>
    </source>
</evidence>
<dbReference type="Gene3D" id="2.60.40.10">
    <property type="entry name" value="Immunoglobulins"/>
    <property type="match status" value="1"/>
</dbReference>
<dbReference type="InterPro" id="IPR013783">
    <property type="entry name" value="Ig-like_fold"/>
</dbReference>
<feature type="domain" description="Right handed beta helix" evidence="5">
    <location>
        <begin position="717"/>
        <end position="843"/>
    </location>
</feature>
<dbReference type="PANTHER" id="PTHR14695">
    <property type="entry name" value="SHC SH2-DOMAIN BINDING PROTEIN 1-RELATED"/>
    <property type="match status" value="1"/>
</dbReference>
<gene>
    <name evidence="6" type="ORF">SE15_00065</name>
</gene>
<evidence type="ECO:0000256" key="2">
    <source>
        <dbReference type="ARBA" id="ARBA00022490"/>
    </source>
</evidence>